<organism evidence="7 8">
    <name type="scientific">Galendromus occidentalis</name>
    <name type="common">western predatory mite</name>
    <dbReference type="NCBI Taxonomy" id="34638"/>
    <lineage>
        <taxon>Eukaryota</taxon>
        <taxon>Metazoa</taxon>
        <taxon>Ecdysozoa</taxon>
        <taxon>Arthropoda</taxon>
        <taxon>Chelicerata</taxon>
        <taxon>Arachnida</taxon>
        <taxon>Acari</taxon>
        <taxon>Parasitiformes</taxon>
        <taxon>Mesostigmata</taxon>
        <taxon>Gamasina</taxon>
        <taxon>Phytoseioidea</taxon>
        <taxon>Phytoseiidae</taxon>
        <taxon>Typhlodrominae</taxon>
        <taxon>Galendromus</taxon>
    </lineage>
</organism>
<dbReference type="Gene3D" id="3.30.70.330">
    <property type="match status" value="1"/>
</dbReference>
<feature type="domain" description="NTF2" evidence="6">
    <location>
        <begin position="38"/>
        <end position="155"/>
    </location>
</feature>
<dbReference type="PANTHER" id="PTHR10693:SF20">
    <property type="entry name" value="AT27578P"/>
    <property type="match status" value="1"/>
</dbReference>
<reference evidence="8" key="1">
    <citation type="submission" date="2025-08" db="UniProtKB">
        <authorList>
            <consortium name="RefSeq"/>
        </authorList>
    </citation>
    <scope>IDENTIFICATION</scope>
</reference>
<feature type="compositionally biased region" description="Polar residues" evidence="4">
    <location>
        <begin position="488"/>
        <end position="498"/>
    </location>
</feature>
<evidence type="ECO:0000259" key="5">
    <source>
        <dbReference type="PROSITE" id="PS50102"/>
    </source>
</evidence>
<evidence type="ECO:0000259" key="6">
    <source>
        <dbReference type="PROSITE" id="PS50177"/>
    </source>
</evidence>
<feature type="region of interest" description="Disordered" evidence="4">
    <location>
        <begin position="437"/>
        <end position="510"/>
    </location>
</feature>
<dbReference type="GO" id="GO:0003729">
    <property type="term" value="F:mRNA binding"/>
    <property type="evidence" value="ECO:0007669"/>
    <property type="project" value="TreeGrafter"/>
</dbReference>
<evidence type="ECO:0000256" key="2">
    <source>
        <dbReference type="ARBA" id="ARBA00022884"/>
    </source>
</evidence>
<accession>A0AAJ6QRK9</accession>
<keyword evidence="7" id="KW-1185">Reference proteome</keyword>
<name>A0AAJ6QRK9_9ACAR</name>
<evidence type="ECO:0000256" key="4">
    <source>
        <dbReference type="SAM" id="MobiDB-lite"/>
    </source>
</evidence>
<proteinExistence type="predicted"/>
<feature type="compositionally biased region" description="Low complexity" evidence="4">
    <location>
        <begin position="311"/>
        <end position="322"/>
    </location>
</feature>
<dbReference type="Pfam" id="PF00076">
    <property type="entry name" value="RRM_1"/>
    <property type="match status" value="1"/>
</dbReference>
<dbReference type="SMART" id="SM00360">
    <property type="entry name" value="RRM"/>
    <property type="match status" value="1"/>
</dbReference>
<dbReference type="RefSeq" id="XP_003741539.2">
    <property type="nucleotide sequence ID" value="XM_003741491.3"/>
</dbReference>
<dbReference type="GO" id="GO:0010494">
    <property type="term" value="C:cytoplasmic stress granule"/>
    <property type="evidence" value="ECO:0007669"/>
    <property type="project" value="UniProtKB-SubCell"/>
</dbReference>
<evidence type="ECO:0000313" key="8">
    <source>
        <dbReference type="RefSeq" id="XP_003741539.2"/>
    </source>
</evidence>
<sequence length="510" mass="55229">MSRGMSYLHRGMVMVGGNGISAQDPPANPSEAPDASRVAREFVRQYYTILHSSPVHLHRFYNDESEFIHGSIDTPSKSVRGQQDIHEAIMALNFRDCYAKIHYVDAQESENKMVVVQVAGQLTNQGGPMRRFMQTFILVQLSARKYYVRNDIFRYQDQVFGDEEELDDAQALEDQAHAAQPIFNGGAVSDHVTLNGEHGPENSPASATKDDNQWDNSMAAQTPAAQTTQVTPTNSPVSTQTTGASTISAVAQETTNAAPRSWSQMVQKTKTSDPVTPPAATQPSFGPPANSANTFGGSAPSQGLSQRPAHRGNNNGHRSNGGPTPPKKDSHGPHPKDDETSPNSKQYVPDNLQLFVGNIPQDVEEKTLIEVFSKYGKVQEFRLSASKNIGGTAGSRKETTNFGFVCFDSVETVQKALEDGRSGATWEIDGKTVKLNLEEKKSRLPGGPKGPRGLNNGQRGGERRPMPNGGGGGGRREFNGRPQRSGPPRQNSSGNQSGPAPQPHPQAQQH</sequence>
<dbReference type="InterPro" id="IPR035979">
    <property type="entry name" value="RBD_domain_sf"/>
</dbReference>
<feature type="region of interest" description="Disordered" evidence="4">
    <location>
        <begin position="186"/>
        <end position="347"/>
    </location>
</feature>
<protein>
    <submittedName>
        <fullName evidence="8">Ras GTPase-activating protein-binding protein 2</fullName>
    </submittedName>
</protein>
<feature type="compositionally biased region" description="Low complexity" evidence="4">
    <location>
        <begin position="219"/>
        <end position="233"/>
    </location>
</feature>
<evidence type="ECO:0000313" key="7">
    <source>
        <dbReference type="Proteomes" id="UP000694867"/>
    </source>
</evidence>
<dbReference type="Pfam" id="PF02136">
    <property type="entry name" value="NTF2"/>
    <property type="match status" value="1"/>
</dbReference>
<comment type="subcellular location">
    <subcellularLocation>
        <location evidence="1">Cytoplasm</location>
        <location evidence="1">Stress granule</location>
    </subcellularLocation>
</comment>
<dbReference type="GO" id="GO:0005829">
    <property type="term" value="C:cytosol"/>
    <property type="evidence" value="ECO:0007669"/>
    <property type="project" value="TreeGrafter"/>
</dbReference>
<dbReference type="SUPFAM" id="SSF54928">
    <property type="entry name" value="RNA-binding domain, RBD"/>
    <property type="match status" value="1"/>
</dbReference>
<dbReference type="CDD" id="cd00780">
    <property type="entry name" value="NTF2"/>
    <property type="match status" value="1"/>
</dbReference>
<feature type="compositionally biased region" description="Basic and acidic residues" evidence="4">
    <location>
        <begin position="326"/>
        <end position="339"/>
    </location>
</feature>
<dbReference type="PROSITE" id="PS50102">
    <property type="entry name" value="RRM"/>
    <property type="match status" value="1"/>
</dbReference>
<dbReference type="InterPro" id="IPR039539">
    <property type="entry name" value="Ras_GTPase_bind_prot"/>
</dbReference>
<dbReference type="PANTHER" id="PTHR10693">
    <property type="entry name" value="RAS GTPASE-ACTIVATING PROTEIN-BINDING PROTEIN"/>
    <property type="match status" value="1"/>
</dbReference>
<dbReference type="InterPro" id="IPR000504">
    <property type="entry name" value="RRM_dom"/>
</dbReference>
<feature type="domain" description="RRM" evidence="5">
    <location>
        <begin position="352"/>
        <end position="440"/>
    </location>
</feature>
<dbReference type="CTD" id="47998"/>
<evidence type="ECO:0000256" key="3">
    <source>
        <dbReference type="PROSITE-ProRule" id="PRU00176"/>
    </source>
</evidence>
<dbReference type="PROSITE" id="PS50177">
    <property type="entry name" value="NTF2_DOMAIN"/>
    <property type="match status" value="1"/>
</dbReference>
<dbReference type="SUPFAM" id="SSF54427">
    <property type="entry name" value="NTF2-like"/>
    <property type="match status" value="1"/>
</dbReference>
<gene>
    <name evidence="8" type="primary">LOC100907743</name>
</gene>
<dbReference type="Proteomes" id="UP000694867">
    <property type="component" value="Unplaced"/>
</dbReference>
<dbReference type="FunFam" id="3.10.450.50:FF:000015">
    <property type="entry name" value="Ras GTPase-activating protein-binding protein 2"/>
    <property type="match status" value="1"/>
</dbReference>
<dbReference type="InterPro" id="IPR032710">
    <property type="entry name" value="NTF2-like_dom_sf"/>
</dbReference>
<dbReference type="InterPro" id="IPR012677">
    <property type="entry name" value="Nucleotide-bd_a/b_plait_sf"/>
</dbReference>
<dbReference type="GO" id="GO:1990904">
    <property type="term" value="C:ribonucleoprotein complex"/>
    <property type="evidence" value="ECO:0007669"/>
    <property type="project" value="TreeGrafter"/>
</dbReference>
<dbReference type="InterPro" id="IPR018222">
    <property type="entry name" value="Nuclear_transport_factor_2_euk"/>
</dbReference>
<dbReference type="InterPro" id="IPR002075">
    <property type="entry name" value="NTF2_dom"/>
</dbReference>
<evidence type="ECO:0000256" key="1">
    <source>
        <dbReference type="ARBA" id="ARBA00004210"/>
    </source>
</evidence>
<keyword evidence="2 3" id="KW-0694">RNA-binding</keyword>
<dbReference type="Gene3D" id="3.10.450.50">
    <property type="match status" value="1"/>
</dbReference>
<dbReference type="AlphaFoldDB" id="A0AAJ6QRK9"/>
<dbReference type="GeneID" id="100907743"/>
<dbReference type="KEGG" id="goe:100907743"/>
<feature type="compositionally biased region" description="Polar residues" evidence="4">
    <location>
        <begin position="234"/>
        <end position="305"/>
    </location>
</feature>